<feature type="compositionally biased region" description="Polar residues" evidence="1">
    <location>
        <begin position="127"/>
        <end position="142"/>
    </location>
</feature>
<evidence type="ECO:0000313" key="4">
    <source>
        <dbReference type="Proteomes" id="UP000041254"/>
    </source>
</evidence>
<evidence type="ECO:0000259" key="2">
    <source>
        <dbReference type="PROSITE" id="PS50280"/>
    </source>
</evidence>
<feature type="region of interest" description="Disordered" evidence="1">
    <location>
        <begin position="372"/>
        <end position="415"/>
    </location>
</feature>
<dbReference type="InterPro" id="IPR001214">
    <property type="entry name" value="SET_dom"/>
</dbReference>
<feature type="region of interest" description="Disordered" evidence="1">
    <location>
        <begin position="127"/>
        <end position="162"/>
    </location>
</feature>
<feature type="region of interest" description="Disordered" evidence="1">
    <location>
        <begin position="608"/>
        <end position="631"/>
    </location>
</feature>
<feature type="compositionally biased region" description="Basic and acidic residues" evidence="1">
    <location>
        <begin position="372"/>
        <end position="385"/>
    </location>
</feature>
<name>A0A0G4EWR5_VITBC</name>
<feature type="domain" description="SET" evidence="2">
    <location>
        <begin position="51"/>
        <end position="301"/>
    </location>
</feature>
<keyword evidence="4" id="KW-1185">Reference proteome</keyword>
<reference evidence="3 4" key="1">
    <citation type="submission" date="2014-11" db="EMBL/GenBank/DDBJ databases">
        <authorList>
            <person name="Zhu J."/>
            <person name="Qi W."/>
            <person name="Song R."/>
        </authorList>
    </citation>
    <scope>NUCLEOTIDE SEQUENCE [LARGE SCALE GENOMIC DNA]</scope>
</reference>
<accession>A0A0G4EWR5</accession>
<dbReference type="InterPro" id="IPR011990">
    <property type="entry name" value="TPR-like_helical_dom_sf"/>
</dbReference>
<feature type="region of interest" description="Disordered" evidence="1">
    <location>
        <begin position="500"/>
        <end position="521"/>
    </location>
</feature>
<dbReference type="Gene3D" id="1.25.40.10">
    <property type="entry name" value="Tetratricopeptide repeat domain"/>
    <property type="match status" value="1"/>
</dbReference>
<feature type="compositionally biased region" description="Low complexity" evidence="1">
    <location>
        <begin position="393"/>
        <end position="403"/>
    </location>
</feature>
<dbReference type="SUPFAM" id="SSF82199">
    <property type="entry name" value="SET domain"/>
    <property type="match status" value="1"/>
</dbReference>
<dbReference type="CDD" id="cd20071">
    <property type="entry name" value="SET_SMYD"/>
    <property type="match status" value="1"/>
</dbReference>
<dbReference type="SMART" id="SM00317">
    <property type="entry name" value="SET"/>
    <property type="match status" value="1"/>
</dbReference>
<sequence>MASAEVSPLTAPDSFVKTMPSIDPSLPMNDLMVASVDPINGYILEKFGGTAKVVCQMSDTKGRIIVSNCHISKGEVIFVETPLHAVQEDRNNEAYKLVQKLQRKGEWDFEPLWYWCALKSALLTNTAEQQQQSSPKSKTAKAQPSGAKGGKVGSGGGGAAAAATVPKAGKGATGGVNGVPWSTTLLKSHITRILPKMQERLLMLFAPDKVAPSRAVKKLVTAFDLAGEVNEAKLEKLLQVWIHNCFEHEDDPVGYAVFFLPSFLSHACDPNAVWHYDEASRFVLRARQDIRPGDEVCVSYVSEEGLFEPSHLRRFMLHKTKGFICLCPRCTAPYDKSRGFVCPRCRKGTVFLTPNDSLIKDLQQASAFIDHHQKPQGKDGKDDKSAAPPPPAAAASAAASSSDPPAPTPQSHTTSPSAIRAYVCTSCGAHIDNLAKHAMLKQERHWVSQLRRMSGEEDEFQDDHRDQEILWRQKHGKAAPLPPHITVPLLNQENMKEHLEAAEREEQKDLDEGEPEGDDKYAGLVTLPMDLQGRMDKEVKAIFTQHWAAMKWHGLLHDFSVMKRHKDYVAAVDHMRARLDLQYKMFDGDAGSVGWALEELSTTLLRKGGYGGTGKPSRNTRYARPSGNEREESLQVLTEAYAIMSRLFGQEHEYTERITQRRDMVQAAVRKSALSASLSLGAGKGGSSAAEATNQKKRPAE</sequence>
<dbReference type="Pfam" id="PF00856">
    <property type="entry name" value="SET"/>
    <property type="match status" value="1"/>
</dbReference>
<dbReference type="OrthoDB" id="194358at2759"/>
<dbReference type="PROSITE" id="PS50280">
    <property type="entry name" value="SET"/>
    <property type="match status" value="1"/>
</dbReference>
<protein>
    <recommendedName>
        <fullName evidence="2">SET domain-containing protein</fullName>
    </recommendedName>
</protein>
<proteinExistence type="predicted"/>
<dbReference type="InterPro" id="IPR046341">
    <property type="entry name" value="SET_dom_sf"/>
</dbReference>
<dbReference type="VEuPathDB" id="CryptoDB:Vbra_13658"/>
<dbReference type="InterPro" id="IPR050869">
    <property type="entry name" value="H3K4_H4K5_MeTrfase"/>
</dbReference>
<feature type="compositionally biased region" description="Acidic residues" evidence="1">
    <location>
        <begin position="508"/>
        <end position="517"/>
    </location>
</feature>
<dbReference type="AlphaFoldDB" id="A0A0G4EWR5"/>
<gene>
    <name evidence="3" type="ORF">Vbra_13658</name>
</gene>
<dbReference type="Gene3D" id="2.170.270.10">
    <property type="entry name" value="SET domain"/>
    <property type="match status" value="1"/>
</dbReference>
<feature type="region of interest" description="Disordered" evidence="1">
    <location>
        <begin position="679"/>
        <end position="701"/>
    </location>
</feature>
<feature type="compositionally biased region" description="Gly residues" evidence="1">
    <location>
        <begin position="147"/>
        <end position="159"/>
    </location>
</feature>
<dbReference type="PANTHER" id="PTHR12197">
    <property type="entry name" value="HISTONE-LYSINE N-METHYLTRANSFERASE SMYD"/>
    <property type="match status" value="1"/>
</dbReference>
<dbReference type="InParanoid" id="A0A0G4EWR5"/>
<evidence type="ECO:0000313" key="3">
    <source>
        <dbReference type="EMBL" id="CEM02509.1"/>
    </source>
</evidence>
<evidence type="ECO:0000256" key="1">
    <source>
        <dbReference type="SAM" id="MobiDB-lite"/>
    </source>
</evidence>
<dbReference type="STRING" id="1169540.A0A0G4EWR5"/>
<dbReference type="Proteomes" id="UP000041254">
    <property type="component" value="Unassembled WGS sequence"/>
</dbReference>
<organism evidence="3 4">
    <name type="scientific">Vitrella brassicaformis (strain CCMP3155)</name>
    <dbReference type="NCBI Taxonomy" id="1169540"/>
    <lineage>
        <taxon>Eukaryota</taxon>
        <taxon>Sar</taxon>
        <taxon>Alveolata</taxon>
        <taxon>Colpodellida</taxon>
        <taxon>Vitrellaceae</taxon>
        <taxon>Vitrella</taxon>
    </lineage>
</organism>
<dbReference type="EMBL" id="CDMY01000328">
    <property type="protein sequence ID" value="CEM02509.1"/>
    <property type="molecule type" value="Genomic_DNA"/>
</dbReference>